<keyword evidence="6 19" id="KW-0812">Transmembrane</keyword>
<keyword evidence="21" id="KW-1185">Reference proteome</keyword>
<dbReference type="EMBL" id="CP003923">
    <property type="protein sequence ID" value="AIC94065.1"/>
    <property type="molecule type" value="Genomic_DNA"/>
</dbReference>
<feature type="binding site" evidence="17">
    <location>
        <position position="20"/>
    </location>
    <ligand>
        <name>ATP</name>
        <dbReference type="ChEBI" id="CHEBI:30616"/>
    </ligand>
</feature>
<feature type="binding site" evidence="17">
    <location>
        <position position="13"/>
    </location>
    <ligand>
        <name>ATP</name>
        <dbReference type="ChEBI" id="CHEBI:30616"/>
    </ligand>
</feature>
<evidence type="ECO:0000256" key="4">
    <source>
        <dbReference type="ARBA" id="ARBA00022516"/>
    </source>
</evidence>
<dbReference type="GO" id="GO:0005524">
    <property type="term" value="F:ATP binding"/>
    <property type="evidence" value="ECO:0007669"/>
    <property type="project" value="UniProtKB-KW"/>
</dbReference>
<dbReference type="GO" id="GO:0008654">
    <property type="term" value="P:phospholipid biosynthetic process"/>
    <property type="evidence" value="ECO:0007669"/>
    <property type="project" value="UniProtKB-KW"/>
</dbReference>
<feature type="transmembrane region" description="Helical" evidence="19">
    <location>
        <begin position="100"/>
        <end position="125"/>
    </location>
</feature>
<comment type="similarity">
    <text evidence="2">Belongs to the bacterial diacylglycerol kinase family.</text>
</comment>
<dbReference type="STRING" id="1246626.BleG1_1482"/>
<evidence type="ECO:0000256" key="9">
    <source>
        <dbReference type="ARBA" id="ARBA00022840"/>
    </source>
</evidence>
<evidence type="ECO:0000256" key="19">
    <source>
        <dbReference type="SAM" id="Phobius"/>
    </source>
</evidence>
<keyword evidence="9 17" id="KW-0067">ATP-binding</keyword>
<comment type="cofactor">
    <cofactor evidence="18">
        <name>Mg(2+)</name>
        <dbReference type="ChEBI" id="CHEBI:18420"/>
    </cofactor>
    <text evidence="18">Mn(2+), Zn(2+), Cd(2+) and Co(2+) support activity to lesser extents.</text>
</comment>
<evidence type="ECO:0000313" key="21">
    <source>
        <dbReference type="Proteomes" id="UP000027142"/>
    </source>
</evidence>
<keyword evidence="3" id="KW-1003">Cell membrane</keyword>
<keyword evidence="8 20" id="KW-0418">Kinase</keyword>
<dbReference type="KEGG" id="ble:BleG1_1482"/>
<dbReference type="Proteomes" id="UP000027142">
    <property type="component" value="Chromosome"/>
</dbReference>
<dbReference type="GO" id="GO:0046872">
    <property type="term" value="F:metal ion binding"/>
    <property type="evidence" value="ECO:0007669"/>
    <property type="project" value="UniProtKB-KW"/>
</dbReference>
<dbReference type="InterPro" id="IPR033717">
    <property type="entry name" value="UDPK"/>
</dbReference>
<dbReference type="OrthoDB" id="9789934at2"/>
<keyword evidence="14" id="KW-1208">Phospholipid metabolism</keyword>
<keyword evidence="5" id="KW-0808">Transferase</keyword>
<feature type="transmembrane region" description="Helical" evidence="19">
    <location>
        <begin position="37"/>
        <end position="53"/>
    </location>
</feature>
<evidence type="ECO:0000256" key="12">
    <source>
        <dbReference type="ARBA" id="ARBA00023136"/>
    </source>
</evidence>
<name>A0A060LW99_9BACI</name>
<keyword evidence="11" id="KW-0443">Lipid metabolism</keyword>
<evidence type="ECO:0000256" key="18">
    <source>
        <dbReference type="PIRSR" id="PIRSR600829-4"/>
    </source>
</evidence>
<dbReference type="InterPro" id="IPR000829">
    <property type="entry name" value="DAGK"/>
</dbReference>
<proteinExistence type="inferred from homology"/>
<evidence type="ECO:0000256" key="7">
    <source>
        <dbReference type="ARBA" id="ARBA00022741"/>
    </source>
</evidence>
<keyword evidence="10 19" id="KW-1133">Transmembrane helix</keyword>
<keyword evidence="12 19" id="KW-0472">Membrane</keyword>
<dbReference type="CDD" id="cd14265">
    <property type="entry name" value="UDPK_IM_like"/>
    <property type="match status" value="1"/>
</dbReference>
<feature type="active site" description="Proton acceptor" evidence="15">
    <location>
        <position position="73"/>
    </location>
</feature>
<feature type="binding site" evidence="18">
    <location>
        <position position="80"/>
    </location>
    <ligand>
        <name>a divalent metal cation</name>
        <dbReference type="ChEBI" id="CHEBI:60240"/>
    </ligand>
</feature>
<dbReference type="RefSeq" id="WP_038478923.1">
    <property type="nucleotide sequence ID" value="NZ_CP003923.1"/>
</dbReference>
<dbReference type="eggNOG" id="COG0818">
    <property type="taxonomic scope" value="Bacteria"/>
</dbReference>
<evidence type="ECO:0000256" key="6">
    <source>
        <dbReference type="ARBA" id="ARBA00022692"/>
    </source>
</evidence>
<protein>
    <submittedName>
        <fullName evidence="20">Diacylglycerol kinase</fullName>
    </submittedName>
</protein>
<comment type="subcellular location">
    <subcellularLocation>
        <location evidence="1">Cell membrane</location>
        <topology evidence="1">Multi-pass membrane protein</topology>
    </subcellularLocation>
</comment>
<evidence type="ECO:0000256" key="8">
    <source>
        <dbReference type="ARBA" id="ARBA00022777"/>
    </source>
</evidence>
<feature type="binding site" evidence="18">
    <location>
        <position position="32"/>
    </location>
    <ligand>
        <name>a divalent metal cation</name>
        <dbReference type="ChEBI" id="CHEBI:60240"/>
    </ligand>
</feature>
<dbReference type="PROSITE" id="PS01069">
    <property type="entry name" value="DAGK_PROKAR"/>
    <property type="match status" value="1"/>
</dbReference>
<dbReference type="HOGENOM" id="CLU_112343_2_2_9"/>
<keyword evidence="13" id="KW-0594">Phospholipid biosynthesis</keyword>
<accession>A0A060LW99</accession>
<dbReference type="GO" id="GO:0016301">
    <property type="term" value="F:kinase activity"/>
    <property type="evidence" value="ECO:0007669"/>
    <property type="project" value="UniProtKB-KW"/>
</dbReference>
<feature type="binding site" evidence="17">
    <location>
        <position position="80"/>
    </location>
    <ligand>
        <name>ATP</name>
        <dbReference type="ChEBI" id="CHEBI:30616"/>
    </ligand>
</feature>
<evidence type="ECO:0000256" key="16">
    <source>
        <dbReference type="PIRSR" id="PIRSR600829-2"/>
    </source>
</evidence>
<reference evidence="20 21" key="1">
    <citation type="journal article" date="2014" name="Gene">
        <title>A comparative genomic analysis of the alkalitolerant soil bacterium Bacillus lehensis G1.</title>
        <authorList>
            <person name="Noor Y.M."/>
            <person name="Samsulrizal N.H."/>
            <person name="Jema'on N.A."/>
            <person name="Low K.O."/>
            <person name="Ramli A.N."/>
            <person name="Alias N.I."/>
            <person name="Damis S.I."/>
            <person name="Fuzi S.F."/>
            <person name="Isa M.N."/>
            <person name="Murad A.M."/>
            <person name="Raih M.F."/>
            <person name="Bakar F.D."/>
            <person name="Najimudin N."/>
            <person name="Mahadi N.M."/>
            <person name="Illias R.M."/>
        </authorList>
    </citation>
    <scope>NUCLEOTIDE SEQUENCE [LARGE SCALE GENOMIC DNA]</scope>
    <source>
        <strain evidence="20 21">G1</strain>
    </source>
</reference>
<gene>
    <name evidence="20" type="ORF">BleG1_1482</name>
</gene>
<evidence type="ECO:0000256" key="5">
    <source>
        <dbReference type="ARBA" id="ARBA00022679"/>
    </source>
</evidence>
<keyword evidence="7 17" id="KW-0547">Nucleotide-binding</keyword>
<dbReference type="PATRIC" id="fig|1246626.3.peg.1472"/>
<dbReference type="PANTHER" id="PTHR34299">
    <property type="entry name" value="DIACYLGLYCEROL KINASE"/>
    <property type="match status" value="1"/>
</dbReference>
<evidence type="ECO:0000256" key="17">
    <source>
        <dbReference type="PIRSR" id="PIRSR600829-3"/>
    </source>
</evidence>
<feature type="binding site" evidence="16">
    <location>
        <position position="73"/>
    </location>
    <ligand>
        <name>substrate</name>
    </ligand>
</feature>
<feature type="binding site" evidence="17">
    <location>
        <position position="32"/>
    </location>
    <ligand>
        <name>ATP</name>
        <dbReference type="ChEBI" id="CHEBI:30616"/>
    </ligand>
</feature>
<evidence type="ECO:0000256" key="1">
    <source>
        <dbReference type="ARBA" id="ARBA00004651"/>
    </source>
</evidence>
<evidence type="ECO:0000313" key="20">
    <source>
        <dbReference type="EMBL" id="AIC94065.1"/>
    </source>
</evidence>
<organism evidence="20 21">
    <name type="scientific">Shouchella lehensis G1</name>
    <dbReference type="NCBI Taxonomy" id="1246626"/>
    <lineage>
        <taxon>Bacteria</taxon>
        <taxon>Bacillati</taxon>
        <taxon>Bacillota</taxon>
        <taxon>Bacilli</taxon>
        <taxon>Bacillales</taxon>
        <taxon>Bacillaceae</taxon>
        <taxon>Shouchella</taxon>
    </lineage>
</organism>
<dbReference type="InterPro" id="IPR036945">
    <property type="entry name" value="DAGK_sf"/>
</dbReference>
<keyword evidence="18" id="KW-0460">Magnesium</keyword>
<keyword evidence="4" id="KW-0444">Lipid biosynthesis</keyword>
<evidence type="ECO:0000256" key="13">
    <source>
        <dbReference type="ARBA" id="ARBA00023209"/>
    </source>
</evidence>
<evidence type="ECO:0000256" key="3">
    <source>
        <dbReference type="ARBA" id="ARBA00022475"/>
    </source>
</evidence>
<keyword evidence="18" id="KW-0479">Metal-binding</keyword>
<dbReference type="GO" id="GO:0005886">
    <property type="term" value="C:plasma membrane"/>
    <property type="evidence" value="ECO:0007669"/>
    <property type="project" value="UniProtKB-SubCell"/>
</dbReference>
<dbReference type="Gene3D" id="1.10.287.3610">
    <property type="match status" value="1"/>
</dbReference>
<dbReference type="Pfam" id="PF01219">
    <property type="entry name" value="DAGK_prokar"/>
    <property type="match status" value="1"/>
</dbReference>
<evidence type="ECO:0000256" key="11">
    <source>
        <dbReference type="ARBA" id="ARBA00023098"/>
    </source>
</evidence>
<evidence type="ECO:0000256" key="15">
    <source>
        <dbReference type="PIRSR" id="PIRSR600829-1"/>
    </source>
</evidence>
<evidence type="ECO:0000256" key="14">
    <source>
        <dbReference type="ARBA" id="ARBA00023264"/>
    </source>
</evidence>
<dbReference type="PANTHER" id="PTHR34299:SF1">
    <property type="entry name" value="DIACYLGLYCEROL KINASE"/>
    <property type="match status" value="1"/>
</dbReference>
<evidence type="ECO:0000256" key="2">
    <source>
        <dbReference type="ARBA" id="ARBA00005967"/>
    </source>
</evidence>
<feature type="binding site" evidence="16">
    <location>
        <position position="13"/>
    </location>
    <ligand>
        <name>substrate</name>
    </ligand>
</feature>
<sequence length="128" mass="14267">MALEDRNRRGLKRLLRSFNYAISGLGYVIRHEQNMQIHLASTIAICGLAWFFSVSATEWVLLLLVMGGVLTAETLNTAIERTVDLVTEDFHPLAKRAKDIGAASVFIFCIIAIIIGAIIFVPYFINIL</sequence>
<dbReference type="AlphaFoldDB" id="A0A060LW99"/>
<feature type="binding site" evidence="17">
    <location>
        <begin position="98"/>
        <end position="99"/>
    </location>
    <ligand>
        <name>ATP</name>
        <dbReference type="ChEBI" id="CHEBI:30616"/>
    </ligand>
</feature>
<evidence type="ECO:0000256" key="10">
    <source>
        <dbReference type="ARBA" id="ARBA00022989"/>
    </source>
</evidence>